<organism evidence="1 2">
    <name type="scientific">Candidatus Rhodoblastus alkanivorans</name>
    <dbReference type="NCBI Taxonomy" id="2954117"/>
    <lineage>
        <taxon>Bacteria</taxon>
        <taxon>Pseudomonadati</taxon>
        <taxon>Pseudomonadota</taxon>
        <taxon>Alphaproteobacteria</taxon>
        <taxon>Hyphomicrobiales</taxon>
        <taxon>Rhodoblastaceae</taxon>
        <taxon>Rhodoblastus</taxon>
    </lineage>
</organism>
<dbReference type="RefSeq" id="WP_243066495.1">
    <property type="nucleotide sequence ID" value="NZ_JAIVFK010000069.1"/>
</dbReference>
<dbReference type="Proteomes" id="UP001139104">
    <property type="component" value="Unassembled WGS sequence"/>
</dbReference>
<evidence type="ECO:0000313" key="2">
    <source>
        <dbReference type="Proteomes" id="UP001139104"/>
    </source>
</evidence>
<proteinExistence type="predicted"/>
<dbReference type="EMBL" id="JAIVFP010000001">
    <property type="protein sequence ID" value="MCI4682486.1"/>
    <property type="molecule type" value="Genomic_DNA"/>
</dbReference>
<name>A0ABS9Z5X1_9HYPH</name>
<gene>
    <name evidence="1" type="ORF">K2U94_06885</name>
</gene>
<sequence length="56" mass="6407">MENIDFTFNENAFHIEGFPDAVKVMKITGPKSKRLADLYQVPETLTRRAIPKPAFI</sequence>
<reference evidence="1" key="1">
    <citation type="journal article" date="2022" name="ISME J.">
        <title>Identification of active gaseous-alkane degraders at natural gas seeps.</title>
        <authorList>
            <person name="Farhan Ul Haque M."/>
            <person name="Hernandez M."/>
            <person name="Crombie A.T."/>
            <person name="Murrell J.C."/>
        </authorList>
    </citation>
    <scope>NUCLEOTIDE SEQUENCE</scope>
    <source>
        <strain evidence="1">PC2</strain>
    </source>
</reference>
<keyword evidence="2" id="KW-1185">Reference proteome</keyword>
<protein>
    <submittedName>
        <fullName evidence="1">Uncharacterized protein</fullName>
    </submittedName>
</protein>
<accession>A0ABS9Z5X1</accession>
<evidence type="ECO:0000313" key="1">
    <source>
        <dbReference type="EMBL" id="MCI4682486.1"/>
    </source>
</evidence>
<comment type="caution">
    <text evidence="1">The sequence shown here is derived from an EMBL/GenBank/DDBJ whole genome shotgun (WGS) entry which is preliminary data.</text>
</comment>